<keyword evidence="3" id="KW-1185">Reference proteome</keyword>
<protein>
    <submittedName>
        <fullName evidence="2">Baseplate hub + tail lysozyme</fullName>
    </submittedName>
</protein>
<feature type="compositionally biased region" description="Low complexity" evidence="1">
    <location>
        <begin position="1"/>
        <end position="19"/>
    </location>
</feature>
<evidence type="ECO:0000256" key="1">
    <source>
        <dbReference type="SAM" id="MobiDB-lite"/>
    </source>
</evidence>
<dbReference type="GeneID" id="10327897"/>
<accession>E3SSM6</accession>
<dbReference type="EMBL" id="GU075905">
    <property type="protein sequence ID" value="ADO99804.1"/>
    <property type="molecule type" value="Genomic_DNA"/>
</dbReference>
<feature type="region of interest" description="Disordered" evidence="1">
    <location>
        <begin position="1"/>
        <end position="21"/>
    </location>
</feature>
<dbReference type="SUPFAM" id="SSF69349">
    <property type="entry name" value="Phage fibre proteins"/>
    <property type="match status" value="1"/>
</dbReference>
<proteinExistence type="predicted"/>
<organism evidence="2 3">
    <name type="scientific">Prochlorococcus phage P-HM2</name>
    <dbReference type="NCBI Taxonomy" id="445696"/>
    <lineage>
        <taxon>Viruses</taxon>
        <taxon>Duplodnaviria</taxon>
        <taxon>Heunggongvirae</taxon>
        <taxon>Uroviricota</taxon>
        <taxon>Caudoviricetes</taxon>
        <taxon>Eurybiavirus</taxon>
        <taxon>Eurybiavirus PHM2</taxon>
    </lineage>
</organism>
<evidence type="ECO:0000313" key="3">
    <source>
        <dbReference type="Proteomes" id="UP000006538"/>
    </source>
</evidence>
<sequence length="290" mass="31789">MSDINPFTGGTNNPNTAPDTKIKYPYNWVQATSAGHMFEMNNTKDGEYIRLLNANGNFLNIDEKQNNNLVSYNDTYILSDHNLVIKVGKDVNSDRMALHIVGDVNIYVEGDMHTEVEGDRYDRVNGNYQMQVGGVATIQSDENLAIQAKNEMKLQSNAYTNKTTFLENDLSAGGSIKENVRGNYEVKILKSSSTFSVVSNGDIRSRASGCRYEYTFGNHLNKVVGKMRTQVGGASQSCIKGGAFPGMFDTPDSNSYKLNVAGTIDQQASGDVIINATGNVDIDGTEIYLN</sequence>
<dbReference type="KEGG" id="vg:10327897"/>
<dbReference type="Gene3D" id="3.10.450.190">
    <property type="match status" value="1"/>
</dbReference>
<dbReference type="OrthoDB" id="30091at10239"/>
<dbReference type="RefSeq" id="YP_004323395.1">
    <property type="nucleotide sequence ID" value="NC_015284.1"/>
</dbReference>
<reference evidence="2 3" key="1">
    <citation type="journal article" date="2010" name="Environ. Microbiol.">
        <title>Genomic analysis of oceanic cyanobacterial myoviruses compared with T4-like myoviruses from diverse hosts and environments.</title>
        <authorList>
            <person name="Sullivan M.B."/>
            <person name="Huang K.H."/>
            <person name="Ignacio-Espinoza J.C."/>
            <person name="Berlin A.M."/>
            <person name="Kelly L."/>
            <person name="Weigele P.R."/>
            <person name="DeFrancesco A.S."/>
            <person name="Kern S.E."/>
            <person name="Thompson L.R."/>
            <person name="Young S."/>
            <person name="Yandava C."/>
            <person name="Fu R."/>
            <person name="Krastins B."/>
            <person name="Chase M."/>
            <person name="Sarracino D."/>
            <person name="Osburne M.S."/>
            <person name="Henn M.R."/>
            <person name="Chisholm S.W."/>
        </authorList>
    </citation>
    <scope>NUCLEOTIDE SEQUENCE [LARGE SCALE GENOMIC DNA]</scope>
    <source>
        <strain evidence="2">M4-259</strain>
    </source>
</reference>
<gene>
    <name evidence="2" type="primary">gp5</name>
    <name evidence="2" type="ORF">PHM2_026</name>
</gene>
<name>E3SSM6_9CAUD</name>
<evidence type="ECO:0000313" key="2">
    <source>
        <dbReference type="EMBL" id="ADO99804.1"/>
    </source>
</evidence>
<dbReference type="Proteomes" id="UP000006538">
    <property type="component" value="Segment"/>
</dbReference>